<keyword evidence="3" id="KW-1185">Reference proteome</keyword>
<comment type="caution">
    <text evidence="2">The sequence shown here is derived from an EMBL/GenBank/DDBJ whole genome shotgun (WGS) entry which is preliminary data.</text>
</comment>
<keyword evidence="1" id="KW-0812">Transmembrane</keyword>
<keyword evidence="1" id="KW-1133">Transmembrane helix</keyword>
<evidence type="ECO:0000313" key="2">
    <source>
        <dbReference type="EMBL" id="KAF9038253.1"/>
    </source>
</evidence>
<accession>A0A9P5P7P3</accession>
<dbReference type="AlphaFoldDB" id="A0A9P5P7P3"/>
<feature type="transmembrane region" description="Helical" evidence="1">
    <location>
        <begin position="20"/>
        <end position="44"/>
    </location>
</feature>
<feature type="transmembrane region" description="Helical" evidence="1">
    <location>
        <begin position="151"/>
        <end position="172"/>
    </location>
</feature>
<dbReference type="OrthoDB" id="2744793at2759"/>
<feature type="transmembrane region" description="Helical" evidence="1">
    <location>
        <begin position="56"/>
        <end position="81"/>
    </location>
</feature>
<organism evidence="2 3">
    <name type="scientific">Rhodocollybia butyracea</name>
    <dbReference type="NCBI Taxonomy" id="206335"/>
    <lineage>
        <taxon>Eukaryota</taxon>
        <taxon>Fungi</taxon>
        <taxon>Dikarya</taxon>
        <taxon>Basidiomycota</taxon>
        <taxon>Agaricomycotina</taxon>
        <taxon>Agaricomycetes</taxon>
        <taxon>Agaricomycetidae</taxon>
        <taxon>Agaricales</taxon>
        <taxon>Marasmiineae</taxon>
        <taxon>Omphalotaceae</taxon>
        <taxon>Rhodocollybia</taxon>
    </lineage>
</organism>
<evidence type="ECO:0000313" key="3">
    <source>
        <dbReference type="Proteomes" id="UP000772434"/>
    </source>
</evidence>
<proteinExistence type="predicted"/>
<reference evidence="2" key="1">
    <citation type="submission" date="2020-11" db="EMBL/GenBank/DDBJ databases">
        <authorList>
            <consortium name="DOE Joint Genome Institute"/>
            <person name="Ahrendt S."/>
            <person name="Riley R."/>
            <person name="Andreopoulos W."/>
            <person name="Labutti K."/>
            <person name="Pangilinan J."/>
            <person name="Ruiz-Duenas F.J."/>
            <person name="Barrasa J.M."/>
            <person name="Sanchez-Garcia M."/>
            <person name="Camarero S."/>
            <person name="Miyauchi S."/>
            <person name="Serrano A."/>
            <person name="Linde D."/>
            <person name="Babiker R."/>
            <person name="Drula E."/>
            <person name="Ayuso-Fernandez I."/>
            <person name="Pacheco R."/>
            <person name="Padilla G."/>
            <person name="Ferreira P."/>
            <person name="Barriuso J."/>
            <person name="Kellner H."/>
            <person name="Castanera R."/>
            <person name="Alfaro M."/>
            <person name="Ramirez L."/>
            <person name="Pisabarro A.G."/>
            <person name="Kuo A."/>
            <person name="Tritt A."/>
            <person name="Lipzen A."/>
            <person name="He G."/>
            <person name="Yan M."/>
            <person name="Ng V."/>
            <person name="Cullen D."/>
            <person name="Martin F."/>
            <person name="Rosso M.-N."/>
            <person name="Henrissat B."/>
            <person name="Hibbett D."/>
            <person name="Martinez A.T."/>
            <person name="Grigoriev I.V."/>
        </authorList>
    </citation>
    <scope>NUCLEOTIDE SEQUENCE</scope>
    <source>
        <strain evidence="2">AH 40177</strain>
    </source>
</reference>
<dbReference type="Proteomes" id="UP000772434">
    <property type="component" value="Unassembled WGS sequence"/>
</dbReference>
<feature type="transmembrane region" description="Helical" evidence="1">
    <location>
        <begin position="192"/>
        <end position="214"/>
    </location>
</feature>
<protein>
    <submittedName>
        <fullName evidence="2">Uncharacterized protein</fullName>
    </submittedName>
</protein>
<evidence type="ECO:0000256" key="1">
    <source>
        <dbReference type="SAM" id="Phobius"/>
    </source>
</evidence>
<sequence length="219" mass="24613">MLPEEAVLLSEVGNTLKYAVIESVTVCIALGLYIPVSVIALYILWQKGLRKPPVLVLFIIQVILILNSIWQVVIVAGRLLWELCYILVHSDSSLSSDWGLSDRIASLYIYGREWEGMSGWPGNLNLLVGDIVVLWRAWALWEHHNVVQWMLIILGICSGVLNIVTNLCASVIEKFPFPVTSDNLSLRLFVVNMYLVFSLALNTLATMLIAYKLWRVVGS</sequence>
<name>A0A9P5P7P3_9AGAR</name>
<dbReference type="EMBL" id="JADNRY010000590">
    <property type="protein sequence ID" value="KAF9038253.1"/>
    <property type="molecule type" value="Genomic_DNA"/>
</dbReference>
<gene>
    <name evidence="2" type="ORF">BDP27DRAFT_1374672</name>
</gene>
<keyword evidence="1" id="KW-0472">Membrane</keyword>